<comment type="caution">
    <text evidence="2">The sequence shown here is derived from an EMBL/GenBank/DDBJ whole genome shotgun (WGS) entry which is preliminary data.</text>
</comment>
<dbReference type="PANTHER" id="PTHR43179:SF7">
    <property type="entry name" value="RHAMNOSYLTRANSFERASE WBBL"/>
    <property type="match status" value="1"/>
</dbReference>
<sequence>MGEKNPDLSIVILSYNVRDLLLNCLESIFKNITKEDNWQVIVVDNASTDGSVEAVKEKYKVAEINSGILRFAQNDKKGARNDNVVELIENKENLGFAAGNNEGVKCAKAPVILFLNPDTIIVGDAIQKSLEVLLSNPDLGALTCKVELPDGRLDYSCHRGFPTPWNSFCYFGGISKRFRKSPIFSGYTASYLDMTSPHVVDCISGTFFMVRKIAGEQVGFWDKDYFFNGEDIEFCYRLKEKGWQIYYYPLVKIIHYKGSSSGLWRTSGMKVQKTTKLTSASHAASAMKLFYKKHYYVKYPPLFRDFVLWGILLLEKYRKFKILTGLRYE</sequence>
<gene>
    <name evidence="2" type="ORF">UT77_C0012G0008</name>
</gene>
<dbReference type="EMBL" id="LBYB01000012">
    <property type="protein sequence ID" value="KKR41381.1"/>
    <property type="molecule type" value="Genomic_DNA"/>
</dbReference>
<dbReference type="Gene3D" id="3.90.550.10">
    <property type="entry name" value="Spore Coat Polysaccharide Biosynthesis Protein SpsA, Chain A"/>
    <property type="match status" value="1"/>
</dbReference>
<evidence type="ECO:0000313" key="3">
    <source>
        <dbReference type="Proteomes" id="UP000034881"/>
    </source>
</evidence>
<dbReference type="Proteomes" id="UP000034881">
    <property type="component" value="Unassembled WGS sequence"/>
</dbReference>
<evidence type="ECO:0000313" key="2">
    <source>
        <dbReference type="EMBL" id="KKR41381.1"/>
    </source>
</evidence>
<dbReference type="GO" id="GO:0016740">
    <property type="term" value="F:transferase activity"/>
    <property type="evidence" value="ECO:0007669"/>
    <property type="project" value="UniProtKB-KW"/>
</dbReference>
<dbReference type="Pfam" id="PF00535">
    <property type="entry name" value="Glycos_transf_2"/>
    <property type="match status" value="1"/>
</dbReference>
<protein>
    <submittedName>
        <fullName evidence="2">Glycosyl transferase family 2</fullName>
    </submittedName>
</protein>
<feature type="domain" description="Glycosyltransferase 2-like" evidence="1">
    <location>
        <begin position="9"/>
        <end position="191"/>
    </location>
</feature>
<name>A0A0G0QVJ7_9BACT</name>
<dbReference type="InterPro" id="IPR029044">
    <property type="entry name" value="Nucleotide-diphossugar_trans"/>
</dbReference>
<accession>A0A0G0QVJ7</accession>
<dbReference type="CDD" id="cd04186">
    <property type="entry name" value="GT_2_like_c"/>
    <property type="match status" value="1"/>
</dbReference>
<proteinExistence type="predicted"/>
<reference evidence="2 3" key="1">
    <citation type="journal article" date="2015" name="Nature">
        <title>rRNA introns, odd ribosomes, and small enigmatic genomes across a large radiation of phyla.</title>
        <authorList>
            <person name="Brown C.T."/>
            <person name="Hug L.A."/>
            <person name="Thomas B.C."/>
            <person name="Sharon I."/>
            <person name="Castelle C.J."/>
            <person name="Singh A."/>
            <person name="Wilkins M.J."/>
            <person name="Williams K.H."/>
            <person name="Banfield J.F."/>
        </authorList>
    </citation>
    <scope>NUCLEOTIDE SEQUENCE [LARGE SCALE GENOMIC DNA]</scope>
</reference>
<dbReference type="SUPFAM" id="SSF53448">
    <property type="entry name" value="Nucleotide-diphospho-sugar transferases"/>
    <property type="match status" value="1"/>
</dbReference>
<dbReference type="InterPro" id="IPR001173">
    <property type="entry name" value="Glyco_trans_2-like"/>
</dbReference>
<dbReference type="PANTHER" id="PTHR43179">
    <property type="entry name" value="RHAMNOSYLTRANSFERASE WBBL"/>
    <property type="match status" value="1"/>
</dbReference>
<organism evidence="2 3">
    <name type="scientific">Candidatus Daviesbacteria bacterium GW2011_GWC2_40_12</name>
    <dbReference type="NCBI Taxonomy" id="1618431"/>
    <lineage>
        <taxon>Bacteria</taxon>
        <taxon>Candidatus Daviesiibacteriota</taxon>
    </lineage>
</organism>
<evidence type="ECO:0000259" key="1">
    <source>
        <dbReference type="Pfam" id="PF00535"/>
    </source>
</evidence>
<dbReference type="AlphaFoldDB" id="A0A0G0QVJ7"/>
<keyword evidence="2" id="KW-0808">Transferase</keyword>